<evidence type="ECO:0008006" key="6">
    <source>
        <dbReference type="Google" id="ProtNLM"/>
    </source>
</evidence>
<evidence type="ECO:0000313" key="5">
    <source>
        <dbReference type="Proteomes" id="UP000233524"/>
    </source>
</evidence>
<dbReference type="VEuPathDB" id="FungiDB:jhhlp_007035"/>
<organism evidence="4 5">
    <name type="scientific">Lomentospora prolificans</name>
    <dbReference type="NCBI Taxonomy" id="41688"/>
    <lineage>
        <taxon>Eukaryota</taxon>
        <taxon>Fungi</taxon>
        <taxon>Dikarya</taxon>
        <taxon>Ascomycota</taxon>
        <taxon>Pezizomycotina</taxon>
        <taxon>Sordariomycetes</taxon>
        <taxon>Hypocreomycetidae</taxon>
        <taxon>Microascales</taxon>
        <taxon>Microascaceae</taxon>
        <taxon>Lomentospora</taxon>
    </lineage>
</organism>
<keyword evidence="3" id="KW-0732">Signal</keyword>
<feature type="compositionally biased region" description="Low complexity" evidence="1">
    <location>
        <begin position="114"/>
        <end position="136"/>
    </location>
</feature>
<feature type="signal peptide" evidence="3">
    <location>
        <begin position="1"/>
        <end position="15"/>
    </location>
</feature>
<keyword evidence="2" id="KW-1133">Transmembrane helix</keyword>
<proteinExistence type="predicted"/>
<protein>
    <recommendedName>
        <fullName evidence="6">Extracellular membrane protein CFEM domain-containing protein</fullName>
    </recommendedName>
</protein>
<dbReference type="InParanoid" id="A0A2N3N1I7"/>
<feature type="region of interest" description="Disordered" evidence="1">
    <location>
        <begin position="185"/>
        <end position="258"/>
    </location>
</feature>
<evidence type="ECO:0000256" key="3">
    <source>
        <dbReference type="SAM" id="SignalP"/>
    </source>
</evidence>
<reference evidence="4 5" key="1">
    <citation type="journal article" date="2017" name="G3 (Bethesda)">
        <title>First Draft Genome Sequence of the Pathogenic Fungus Lomentospora prolificans (Formerly Scedosporium prolificans).</title>
        <authorList>
            <person name="Luo R."/>
            <person name="Zimin A."/>
            <person name="Workman R."/>
            <person name="Fan Y."/>
            <person name="Pertea G."/>
            <person name="Grossman N."/>
            <person name="Wear M.P."/>
            <person name="Jia B."/>
            <person name="Miller H."/>
            <person name="Casadevall A."/>
            <person name="Timp W."/>
            <person name="Zhang S.X."/>
            <person name="Salzberg S.L."/>
        </authorList>
    </citation>
    <scope>NUCLEOTIDE SEQUENCE [LARGE SCALE GENOMIC DNA]</scope>
    <source>
        <strain evidence="4 5">JHH-5317</strain>
    </source>
</reference>
<dbReference type="Proteomes" id="UP000233524">
    <property type="component" value="Unassembled WGS sequence"/>
</dbReference>
<feature type="region of interest" description="Disordered" evidence="1">
    <location>
        <begin position="111"/>
        <end position="137"/>
    </location>
</feature>
<gene>
    <name evidence="4" type="ORF">jhhlp_007035</name>
</gene>
<dbReference type="OrthoDB" id="5426355at2759"/>
<dbReference type="EMBL" id="NLAX01001034">
    <property type="protein sequence ID" value="PKS06287.1"/>
    <property type="molecule type" value="Genomic_DNA"/>
</dbReference>
<name>A0A2N3N1I7_9PEZI</name>
<feature type="transmembrane region" description="Helical" evidence="2">
    <location>
        <begin position="153"/>
        <end position="174"/>
    </location>
</feature>
<keyword evidence="5" id="KW-1185">Reference proteome</keyword>
<keyword evidence="2" id="KW-0812">Transmembrane</keyword>
<comment type="caution">
    <text evidence="4">The sequence shown here is derived from an EMBL/GenBank/DDBJ whole genome shotgun (WGS) entry which is preliminary data.</text>
</comment>
<feature type="chain" id="PRO_5014755745" description="Extracellular membrane protein CFEM domain-containing protein" evidence="3">
    <location>
        <begin position="16"/>
        <end position="258"/>
    </location>
</feature>
<sequence length="258" mass="26763">MTVCCVVSLTSSVASFVTQIVPFDQFPSCASLCGPLFDAQGGCVHPILPAADETTANACFCSNGAVSGFKTGIHNVCDNICTASGEDQTATLVTIQNWFADICGVQKFSAEDQGSSSTSTSGTGSTGTGTSNSGGNRVAQGNGGTWLQNHLRWIIMAIVIVVGIIVIWIGACIWRRRHLKRKERQMGLGKHPAHASWGPGAAPPDHHGAPAPGMFVPPNHGSTSGSNVADEKAIAAAAAAPTGSPPKQPKKWVSRERV</sequence>
<evidence type="ECO:0000256" key="2">
    <source>
        <dbReference type="SAM" id="Phobius"/>
    </source>
</evidence>
<keyword evidence="2" id="KW-0472">Membrane</keyword>
<evidence type="ECO:0000256" key="1">
    <source>
        <dbReference type="SAM" id="MobiDB-lite"/>
    </source>
</evidence>
<dbReference type="AlphaFoldDB" id="A0A2N3N1I7"/>
<accession>A0A2N3N1I7</accession>
<evidence type="ECO:0000313" key="4">
    <source>
        <dbReference type="EMBL" id="PKS06287.1"/>
    </source>
</evidence>